<gene>
    <name evidence="2" type="ORF">AAF712_015249</name>
</gene>
<evidence type="ECO:0000313" key="3">
    <source>
        <dbReference type="Proteomes" id="UP001437256"/>
    </source>
</evidence>
<name>A0ABR2ZAQ8_9AGAR</name>
<protein>
    <submittedName>
        <fullName evidence="2">Uncharacterized protein</fullName>
    </submittedName>
</protein>
<reference evidence="2 3" key="1">
    <citation type="submission" date="2024-05" db="EMBL/GenBank/DDBJ databases">
        <title>A draft genome resource for the thread blight pathogen Marasmius tenuissimus strain MS-2.</title>
        <authorList>
            <person name="Yulfo-Soto G.E."/>
            <person name="Baruah I.K."/>
            <person name="Amoako-Attah I."/>
            <person name="Bukari Y."/>
            <person name="Meinhardt L.W."/>
            <person name="Bailey B.A."/>
            <person name="Cohen S.P."/>
        </authorList>
    </citation>
    <scope>NUCLEOTIDE SEQUENCE [LARGE SCALE GENOMIC DNA]</scope>
    <source>
        <strain evidence="2 3">MS-2</strain>
    </source>
</reference>
<sequence length="141" mass="15757">MSSTRKLYTVKEEVHPWVGEDSDLFVVPKEPVIEDMDEEPPTAQIISYPPPRIHSGPAPMQQVTNRPSNRLRRAVSRGHAAISAFVHWLILKPAASPTPVPPFLPPGSLALRPKQLEVVRKHAKMMENAAAELRQIFEGRS</sequence>
<proteinExistence type="predicted"/>
<dbReference type="EMBL" id="JBBXMP010000369">
    <property type="protein sequence ID" value="KAL0058089.1"/>
    <property type="molecule type" value="Genomic_DNA"/>
</dbReference>
<dbReference type="Proteomes" id="UP001437256">
    <property type="component" value="Unassembled WGS sequence"/>
</dbReference>
<comment type="caution">
    <text evidence="2">The sequence shown here is derived from an EMBL/GenBank/DDBJ whole genome shotgun (WGS) entry which is preliminary data.</text>
</comment>
<accession>A0ABR2ZAQ8</accession>
<keyword evidence="3" id="KW-1185">Reference proteome</keyword>
<feature type="region of interest" description="Disordered" evidence="1">
    <location>
        <begin position="49"/>
        <end position="68"/>
    </location>
</feature>
<organism evidence="2 3">
    <name type="scientific">Marasmius tenuissimus</name>
    <dbReference type="NCBI Taxonomy" id="585030"/>
    <lineage>
        <taxon>Eukaryota</taxon>
        <taxon>Fungi</taxon>
        <taxon>Dikarya</taxon>
        <taxon>Basidiomycota</taxon>
        <taxon>Agaricomycotina</taxon>
        <taxon>Agaricomycetes</taxon>
        <taxon>Agaricomycetidae</taxon>
        <taxon>Agaricales</taxon>
        <taxon>Marasmiineae</taxon>
        <taxon>Marasmiaceae</taxon>
        <taxon>Marasmius</taxon>
    </lineage>
</organism>
<evidence type="ECO:0000256" key="1">
    <source>
        <dbReference type="SAM" id="MobiDB-lite"/>
    </source>
</evidence>
<evidence type="ECO:0000313" key="2">
    <source>
        <dbReference type="EMBL" id="KAL0058089.1"/>
    </source>
</evidence>